<dbReference type="Gene3D" id="1.10.238.10">
    <property type="entry name" value="EF-hand"/>
    <property type="match status" value="1"/>
</dbReference>
<feature type="domain" description="EFHB C-terminal EF-hand" evidence="1">
    <location>
        <begin position="756"/>
        <end position="794"/>
    </location>
</feature>
<keyword evidence="3" id="KW-1185">Reference proteome</keyword>
<accession>A0ABQ9JVB4</accession>
<sequence length="812" mass="92470">MANLGKFIDRSPLICAAGKSTGVPEQTVNTSMREFPVDDAIKLKENWIEDIPPKKPPPVQNDDFSETDTQIKPLMNPSQEFLDDPEEPLHESNWKKSPNSVKDEIQGVPAGAAPLDIAFEKPTLEGDTEKELVTPPKVPYRVMCDDEVCHANYRKTHDYNLPEHNKPAYMVNKHFEAHSAMDSRGIWVRCACDWHNIEASAYSGKIQAEFLDRTKSVLGHGLTPNHILDMMPKGHTFGMKSHPELSDAEDVSKGLISPCIFKRDFLEWVSSLNKFRGLLKQDSEDFDDFYNKCIYCDKDGSGYLPIDQFYEQCICHRLTVPKEHMESLLKLLNVIMDNKIDYKAFIEILHCDDPPLTLMPFADVPPQNQFYVTTNQADVCDYLIINNARKSTGVPKETVNTTLREYPVDDVIDALKHNANIWTEDRFVAPRQLPPIQNPAFSGTHTQIRPILNPPIKTRYQEAIDNLRETHYESYWKKPLGSIKDQIPGLPAGTVPLDITFGKPTLREVTVKELVNPPKTPYQVMWDSQVGHAYYRKTHNDYNPSEPVNRGYKTPPYMANKRFGAPSAMDSRGIWVRCACDWHKKEPVVYASKIQADFLDRTRPVLGQPLTPYDKLGYLPIAKFYDQCVCDHLTYPKEHIESLLKLLNIIVGDKINYKAFIDILNCNKPPLELMPFNDVPPQNQYYVTTNQAAVCDYLVINNALFPTAGIPSRRHDLPRPIKPLEGCRADLDHLGEDTTANTVLNPSIYTNYGCSKKVGYNFPGETFEKLWQEGLKRDKTGCVCVDTFKTLVKTCCPQKKIIVDEQECDRIK</sequence>
<organism evidence="2 3">
    <name type="scientific">Molorchus minor</name>
    <dbReference type="NCBI Taxonomy" id="1323400"/>
    <lineage>
        <taxon>Eukaryota</taxon>
        <taxon>Metazoa</taxon>
        <taxon>Ecdysozoa</taxon>
        <taxon>Arthropoda</taxon>
        <taxon>Hexapoda</taxon>
        <taxon>Insecta</taxon>
        <taxon>Pterygota</taxon>
        <taxon>Neoptera</taxon>
        <taxon>Endopterygota</taxon>
        <taxon>Coleoptera</taxon>
        <taxon>Polyphaga</taxon>
        <taxon>Cucujiformia</taxon>
        <taxon>Chrysomeloidea</taxon>
        <taxon>Cerambycidae</taxon>
        <taxon>Lamiinae</taxon>
        <taxon>Monochamini</taxon>
        <taxon>Molorchus</taxon>
    </lineage>
</organism>
<dbReference type="Proteomes" id="UP001162164">
    <property type="component" value="Unassembled WGS sequence"/>
</dbReference>
<dbReference type="InterPro" id="IPR011992">
    <property type="entry name" value="EF-hand-dom_pair"/>
</dbReference>
<comment type="caution">
    <text evidence="2">The sequence shown here is derived from an EMBL/GenBank/DDBJ whole genome shotgun (WGS) entry which is preliminary data.</text>
</comment>
<proteinExistence type="predicted"/>
<reference evidence="2" key="1">
    <citation type="journal article" date="2023" name="Insect Mol. Biol.">
        <title>Genome sequencing provides insights into the evolution of gene families encoding plant cell wall-degrading enzymes in longhorned beetles.</title>
        <authorList>
            <person name="Shin N.R."/>
            <person name="Okamura Y."/>
            <person name="Kirsch R."/>
            <person name="Pauchet Y."/>
        </authorList>
    </citation>
    <scope>NUCLEOTIDE SEQUENCE</scope>
    <source>
        <strain evidence="2">MMC_N1</strain>
    </source>
</reference>
<gene>
    <name evidence="2" type="ORF">NQ317_004157</name>
</gene>
<dbReference type="InterPro" id="IPR057428">
    <property type="entry name" value="EFHB_EF-hand_C"/>
</dbReference>
<dbReference type="Pfam" id="PF25325">
    <property type="entry name" value="EF-hand_EFHB_C"/>
    <property type="match status" value="1"/>
</dbReference>
<evidence type="ECO:0000313" key="2">
    <source>
        <dbReference type="EMBL" id="KAJ8981215.1"/>
    </source>
</evidence>
<dbReference type="EMBL" id="JAPWTJ010000196">
    <property type="protein sequence ID" value="KAJ8981215.1"/>
    <property type="molecule type" value="Genomic_DNA"/>
</dbReference>
<dbReference type="SUPFAM" id="SSF47473">
    <property type="entry name" value="EF-hand"/>
    <property type="match status" value="1"/>
</dbReference>
<evidence type="ECO:0000259" key="1">
    <source>
        <dbReference type="Pfam" id="PF25325"/>
    </source>
</evidence>
<name>A0ABQ9JVB4_9CUCU</name>
<evidence type="ECO:0000313" key="3">
    <source>
        <dbReference type="Proteomes" id="UP001162164"/>
    </source>
</evidence>
<protein>
    <recommendedName>
        <fullName evidence="1">EFHB C-terminal EF-hand domain-containing protein</fullName>
    </recommendedName>
</protein>